<dbReference type="FunFam" id="1.10.240.10:FF:000003">
    <property type="entry name" value="Tryptophan--tRNA ligase, cytoplasmic"/>
    <property type="match status" value="1"/>
</dbReference>
<dbReference type="SUPFAM" id="SSF52374">
    <property type="entry name" value="Nucleotidylyl transferase"/>
    <property type="match status" value="1"/>
</dbReference>
<dbReference type="OrthoDB" id="10261385at2759"/>
<evidence type="ECO:0000313" key="12">
    <source>
        <dbReference type="Proteomes" id="UP000221165"/>
    </source>
</evidence>
<keyword evidence="6 10" id="KW-0067">ATP-binding</keyword>
<evidence type="ECO:0000256" key="4">
    <source>
        <dbReference type="ARBA" id="ARBA00022598"/>
    </source>
</evidence>
<dbReference type="InterPro" id="IPR014729">
    <property type="entry name" value="Rossmann-like_a/b/a_fold"/>
</dbReference>
<dbReference type="Pfam" id="PF00579">
    <property type="entry name" value="tRNA-synt_1b"/>
    <property type="match status" value="1"/>
</dbReference>
<comment type="similarity">
    <text evidence="1 10">Belongs to the class-I aminoacyl-tRNA synthetase family.</text>
</comment>
<comment type="caution">
    <text evidence="11">The sequence shown here is derived from an EMBL/GenBank/DDBJ whole genome shotgun (WGS) entry which is preliminary data.</text>
</comment>
<dbReference type="EMBL" id="MIGC01004492">
    <property type="protein sequence ID" value="PHJ18013.1"/>
    <property type="molecule type" value="Genomic_DNA"/>
</dbReference>
<evidence type="ECO:0000256" key="3">
    <source>
        <dbReference type="ARBA" id="ARBA00013782"/>
    </source>
</evidence>
<dbReference type="RefSeq" id="XP_067919725.1">
    <property type="nucleotide sequence ID" value="XM_068068301.1"/>
</dbReference>
<dbReference type="InterPro" id="IPR002305">
    <property type="entry name" value="aa-tRNA-synth_Ic"/>
</dbReference>
<dbReference type="Gene3D" id="1.10.240.10">
    <property type="entry name" value="Tyrosyl-Transfer RNA Synthetase"/>
    <property type="match status" value="1"/>
</dbReference>
<evidence type="ECO:0000256" key="7">
    <source>
        <dbReference type="ARBA" id="ARBA00022917"/>
    </source>
</evidence>
<accession>A0A2C6KNQ0</accession>
<keyword evidence="8 10" id="KW-0030">Aminoacyl-tRNA synthetase</keyword>
<protein>
    <recommendedName>
        <fullName evidence="3">Tryptophan--tRNA ligase, cytoplasmic</fullName>
        <ecNumber evidence="2">6.1.1.2</ecNumber>
    </recommendedName>
    <alternativeName>
        <fullName evidence="9">Tryptophanyl-tRNA synthetase</fullName>
    </alternativeName>
</protein>
<dbReference type="GO" id="GO:0004830">
    <property type="term" value="F:tryptophan-tRNA ligase activity"/>
    <property type="evidence" value="ECO:0007669"/>
    <property type="project" value="UniProtKB-EC"/>
</dbReference>
<reference evidence="11 12" key="1">
    <citation type="journal article" date="2017" name="Int. J. Parasitol.">
        <title>The genome of the protozoan parasite Cystoisospora suis and a reverse vaccinology approach to identify vaccine candidates.</title>
        <authorList>
            <person name="Palmieri N."/>
            <person name="Shrestha A."/>
            <person name="Ruttkowski B."/>
            <person name="Beck T."/>
            <person name="Vogl C."/>
            <person name="Tomley F."/>
            <person name="Blake D.P."/>
            <person name="Joachim A."/>
        </authorList>
    </citation>
    <scope>NUCLEOTIDE SEQUENCE [LARGE SCALE GENOMIC DNA]</scope>
    <source>
        <strain evidence="11 12">Wien I</strain>
    </source>
</reference>
<evidence type="ECO:0000256" key="10">
    <source>
        <dbReference type="RuleBase" id="RU363036"/>
    </source>
</evidence>
<name>A0A2C6KNQ0_9APIC</name>
<gene>
    <name evidence="11" type="ORF">CSUI_008164</name>
</gene>
<evidence type="ECO:0000256" key="8">
    <source>
        <dbReference type="ARBA" id="ARBA00023146"/>
    </source>
</evidence>
<evidence type="ECO:0000256" key="1">
    <source>
        <dbReference type="ARBA" id="ARBA00005594"/>
    </source>
</evidence>
<dbReference type="GO" id="GO:0006436">
    <property type="term" value="P:tryptophanyl-tRNA aminoacylation"/>
    <property type="evidence" value="ECO:0007669"/>
    <property type="project" value="InterPro"/>
</dbReference>
<dbReference type="AlphaFoldDB" id="A0A2C6KNQ0"/>
<proteinExistence type="inferred from homology"/>
<dbReference type="PRINTS" id="PR01039">
    <property type="entry name" value="TRNASYNTHTRP"/>
</dbReference>
<dbReference type="GO" id="GO:0005524">
    <property type="term" value="F:ATP binding"/>
    <property type="evidence" value="ECO:0007669"/>
    <property type="project" value="UniProtKB-KW"/>
</dbReference>
<evidence type="ECO:0000256" key="6">
    <source>
        <dbReference type="ARBA" id="ARBA00022840"/>
    </source>
</evidence>
<evidence type="ECO:0000313" key="11">
    <source>
        <dbReference type="EMBL" id="PHJ18013.1"/>
    </source>
</evidence>
<evidence type="ECO:0000256" key="2">
    <source>
        <dbReference type="ARBA" id="ARBA00013161"/>
    </source>
</evidence>
<evidence type="ECO:0000256" key="9">
    <source>
        <dbReference type="ARBA" id="ARBA00030268"/>
    </source>
</evidence>
<keyword evidence="12" id="KW-1185">Reference proteome</keyword>
<keyword evidence="7 10" id="KW-0648">Protein biosynthesis</keyword>
<sequence>MIFNGKKDVRCLIPQAIDQDPYFRMTRDAAPRMGLLKPALIHSRFFPALQGFKTKMSGSVDTSSIYVTDTPEQIKTKINKYAFSGGQATEEEQRAKGANLDVDVAYQYLTFVLPDDEKLAEIGEKYSSGKMLSGEVKAVLIEELQNLVRAHQERRAQVTDEMVREFMNPHRPCFQKLVTKS</sequence>
<dbReference type="Proteomes" id="UP000221165">
    <property type="component" value="Unassembled WGS sequence"/>
</dbReference>
<dbReference type="InterPro" id="IPR002306">
    <property type="entry name" value="Trp-tRNA-ligase"/>
</dbReference>
<dbReference type="GeneID" id="94431512"/>
<organism evidence="11 12">
    <name type="scientific">Cystoisospora suis</name>
    <dbReference type="NCBI Taxonomy" id="483139"/>
    <lineage>
        <taxon>Eukaryota</taxon>
        <taxon>Sar</taxon>
        <taxon>Alveolata</taxon>
        <taxon>Apicomplexa</taxon>
        <taxon>Conoidasida</taxon>
        <taxon>Coccidia</taxon>
        <taxon>Eucoccidiorida</taxon>
        <taxon>Eimeriorina</taxon>
        <taxon>Sarcocystidae</taxon>
        <taxon>Cystoisospora</taxon>
    </lineage>
</organism>
<keyword evidence="5 10" id="KW-0547">Nucleotide-binding</keyword>
<dbReference type="GO" id="GO:0005737">
    <property type="term" value="C:cytoplasm"/>
    <property type="evidence" value="ECO:0007669"/>
    <property type="project" value="TreeGrafter"/>
</dbReference>
<dbReference type="VEuPathDB" id="ToxoDB:CSUI_008164"/>
<dbReference type="EC" id="6.1.1.2" evidence="2"/>
<dbReference type="PANTHER" id="PTHR10055:SF1">
    <property type="entry name" value="TRYPTOPHAN--TRNA LIGASE, CYTOPLASMIC"/>
    <property type="match status" value="1"/>
</dbReference>
<evidence type="ECO:0000256" key="5">
    <source>
        <dbReference type="ARBA" id="ARBA00022741"/>
    </source>
</evidence>
<dbReference type="PANTHER" id="PTHR10055">
    <property type="entry name" value="TRYPTOPHANYL-TRNA SYNTHETASE"/>
    <property type="match status" value="1"/>
</dbReference>
<dbReference type="Gene3D" id="3.40.50.620">
    <property type="entry name" value="HUPs"/>
    <property type="match status" value="1"/>
</dbReference>
<keyword evidence="4 10" id="KW-0436">Ligase</keyword>